<dbReference type="GO" id="GO:0019432">
    <property type="term" value="P:triglyceride biosynthetic process"/>
    <property type="evidence" value="ECO:0007669"/>
    <property type="project" value="UniProtKB-UniPathway"/>
</dbReference>
<evidence type="ECO:0000256" key="1">
    <source>
        <dbReference type="ARBA" id="ARBA00004771"/>
    </source>
</evidence>
<evidence type="ECO:0000256" key="2">
    <source>
        <dbReference type="ARBA" id="ARBA00005189"/>
    </source>
</evidence>
<evidence type="ECO:0000313" key="14">
    <source>
        <dbReference type="EMBL" id="CBH46320.1"/>
    </source>
</evidence>
<protein>
    <recommendedName>
        <fullName evidence="4 11">Diacylglycerol O-acyltransferase</fullName>
        <ecNumber evidence="4 11">2.3.1.20</ecNumber>
    </recommendedName>
</protein>
<keyword evidence="8 11" id="KW-0443">Lipid metabolism</keyword>
<reference evidence="14" key="1">
    <citation type="journal article" date="2010" name="PLoS Genet.">
        <title>The genome of a pathogenic rhodococcus: cooptive virulence underpinned by key gene acquisitions.</title>
        <authorList>
            <person name="Letek M."/>
            <person name="Gonzalez P."/>
            <person name="Macarthur I."/>
            <person name="Rodriguez H."/>
            <person name="Freeman T.C."/>
            <person name="Valero-Rello A."/>
            <person name="Blanco M."/>
            <person name="Buckley T."/>
            <person name="Cherevach I."/>
            <person name="Fahey R."/>
            <person name="Hapeshi A."/>
            <person name="Holdstock J."/>
            <person name="Leadon D."/>
            <person name="Navas J."/>
            <person name="Ocampo A."/>
            <person name="Quail M.A."/>
            <person name="Sanders M."/>
            <person name="Scortti M.M."/>
            <person name="Prescott J.F."/>
            <person name="Fogarty U."/>
            <person name="Meijer W.G."/>
            <person name="Parkhill J."/>
            <person name="Bentley S.D."/>
            <person name="Vazquez-Boland J.A."/>
        </authorList>
    </citation>
    <scope>NUCLEOTIDE SEQUENCE [LARGE SCALE GENOMIC DNA]</scope>
    <source>
        <strain evidence="14 15">103S</strain>
    </source>
</reference>
<evidence type="ECO:0000256" key="8">
    <source>
        <dbReference type="ARBA" id="ARBA00023098"/>
    </source>
</evidence>
<evidence type="ECO:0000256" key="3">
    <source>
        <dbReference type="ARBA" id="ARBA00009587"/>
    </source>
</evidence>
<evidence type="ECO:0000313" key="15">
    <source>
        <dbReference type="Proteomes" id="UP000006892"/>
    </source>
</evidence>
<gene>
    <name evidence="14" type="ordered locus">REQ_01690</name>
</gene>
<feature type="domain" description="O-acyltransferase WSD1 C-terminal" evidence="13">
    <location>
        <begin position="308"/>
        <end position="452"/>
    </location>
</feature>
<accession>A0A3S5Y1A1</accession>
<dbReference type="NCBIfam" id="TIGR02946">
    <property type="entry name" value="acyl_WS_DGAT"/>
    <property type="match status" value="1"/>
</dbReference>
<evidence type="ECO:0000256" key="4">
    <source>
        <dbReference type="ARBA" id="ARBA00013244"/>
    </source>
</evidence>
<evidence type="ECO:0000256" key="10">
    <source>
        <dbReference type="ARBA" id="ARBA00048109"/>
    </source>
</evidence>
<dbReference type="GO" id="GO:0001666">
    <property type="term" value="P:response to hypoxia"/>
    <property type="evidence" value="ECO:0007669"/>
    <property type="project" value="TreeGrafter"/>
</dbReference>
<dbReference type="EMBL" id="FN563149">
    <property type="protein sequence ID" value="CBH46320.1"/>
    <property type="molecule type" value="Genomic_DNA"/>
</dbReference>
<comment type="similarity">
    <text evidence="3 11">Belongs to the long-chain O-acyltransferase family.</text>
</comment>
<dbReference type="GO" id="GO:0071731">
    <property type="term" value="P:response to nitric oxide"/>
    <property type="evidence" value="ECO:0007669"/>
    <property type="project" value="TreeGrafter"/>
</dbReference>
<evidence type="ECO:0000256" key="5">
    <source>
        <dbReference type="ARBA" id="ARBA00022516"/>
    </source>
</evidence>
<dbReference type="EC" id="2.3.1.20" evidence="4 11"/>
<dbReference type="InterPro" id="IPR004255">
    <property type="entry name" value="O-acyltransferase_WSD1_N"/>
</dbReference>
<dbReference type="Proteomes" id="UP001154400">
    <property type="component" value="Chromosome"/>
</dbReference>
<proteinExistence type="inferred from homology"/>
<name>A0A3S5Y1A1_RHOH1</name>
<dbReference type="GO" id="GO:0051701">
    <property type="term" value="P:biological process involved in interaction with host"/>
    <property type="evidence" value="ECO:0007669"/>
    <property type="project" value="TreeGrafter"/>
</dbReference>
<organism evidence="14">
    <name type="scientific">Rhodococcus hoagii (strain 103S)</name>
    <name type="common">Rhodococcus equi</name>
    <dbReference type="NCBI Taxonomy" id="685727"/>
    <lineage>
        <taxon>Bacteria</taxon>
        <taxon>Bacillati</taxon>
        <taxon>Actinomycetota</taxon>
        <taxon>Actinomycetes</taxon>
        <taxon>Mycobacteriales</taxon>
        <taxon>Nocardiaceae</taxon>
        <taxon>Prescottella</taxon>
    </lineage>
</organism>
<keyword evidence="6 11" id="KW-0808">Transferase</keyword>
<dbReference type="KEGG" id="req:REQ_01690"/>
<evidence type="ECO:0000256" key="7">
    <source>
        <dbReference type="ARBA" id="ARBA00022798"/>
    </source>
</evidence>
<dbReference type="InterPro" id="IPR009721">
    <property type="entry name" value="O-acyltransferase_WSD1_C"/>
</dbReference>
<dbReference type="UniPathway" id="UPA00282"/>
<evidence type="ECO:0000259" key="13">
    <source>
        <dbReference type="Pfam" id="PF06974"/>
    </source>
</evidence>
<dbReference type="PANTHER" id="PTHR31650:SF1">
    <property type="entry name" value="WAX ESTER SYNTHASE_DIACYLGLYCEROL ACYLTRANSFERASE 4-RELATED"/>
    <property type="match status" value="1"/>
</dbReference>
<evidence type="ECO:0000259" key="12">
    <source>
        <dbReference type="Pfam" id="PF03007"/>
    </source>
</evidence>
<sequence length="461" mass="49549">MTVMQPVDLALLVGEIGSRTLHIGVLLIFGPSPDGSDSVAADAYRKALLAESAQSALMEMPVLSYSTGGLPVWRSAERIDMGRHLQRLALPHPGDETELFALVARLHENRLDRSRPMWEGYLIEGLADGGFALYGKIHHATLDGMSGIRMIEQSLTTDPSRRDMPLLLAPEAAPAPQARRRRNPLSLVGSGLTAVADAAGLARRTTVGAADWIGRAITTESTVLPMRAPHTVFDGRIRPERVFAGRSWPKKRLRAVQRATGATGNDVVLAMCAGALRSYLVTRDALPTSSLVGLVPIAQRRREDAAGGNAFGLALCNLGTDLDDPHERLDRIRRSMIDAKRRVRAAGAGASVIAAIPTLASNVARILPFGDLLPPSYNVVISDIPGPGAPLFWNGAELQHMYPLSIVFDGTGLNITICRYADRVDFGVLAHPESVPDPGCFTDEIEIALGDLERPSEVHSS</sequence>
<comment type="catalytic activity">
    <reaction evidence="10 11">
        <text>an acyl-CoA + a 1,2-diacyl-sn-glycerol = a triacyl-sn-glycerol + CoA</text>
        <dbReference type="Rhea" id="RHEA:10868"/>
        <dbReference type="ChEBI" id="CHEBI:17815"/>
        <dbReference type="ChEBI" id="CHEBI:57287"/>
        <dbReference type="ChEBI" id="CHEBI:58342"/>
        <dbReference type="ChEBI" id="CHEBI:64615"/>
        <dbReference type="EC" id="2.3.1.20"/>
    </reaction>
</comment>
<dbReference type="PANTHER" id="PTHR31650">
    <property type="entry name" value="O-ACYLTRANSFERASE (WSD1-LIKE) FAMILY PROTEIN"/>
    <property type="match status" value="1"/>
</dbReference>
<dbReference type="RefSeq" id="WP_013414488.1">
    <property type="nucleotide sequence ID" value="NC_014659.1"/>
</dbReference>
<keyword evidence="7 11" id="KW-0319">Glycerol metabolism</keyword>
<evidence type="ECO:0000256" key="11">
    <source>
        <dbReference type="RuleBase" id="RU361241"/>
    </source>
</evidence>
<feature type="domain" description="O-acyltransferase WSD1-like N-terminal" evidence="12">
    <location>
        <begin position="4"/>
        <end position="268"/>
    </location>
</feature>
<dbReference type="Pfam" id="PF06974">
    <property type="entry name" value="WS_DGAT_C"/>
    <property type="match status" value="1"/>
</dbReference>
<dbReference type="GO" id="GO:0006071">
    <property type="term" value="P:glycerol metabolic process"/>
    <property type="evidence" value="ECO:0007669"/>
    <property type="project" value="UniProtKB-KW"/>
</dbReference>
<dbReference type="GO" id="GO:0005886">
    <property type="term" value="C:plasma membrane"/>
    <property type="evidence" value="ECO:0007669"/>
    <property type="project" value="TreeGrafter"/>
</dbReference>
<dbReference type="InterPro" id="IPR045034">
    <property type="entry name" value="O-acyltransferase_WSD1-like"/>
</dbReference>
<dbReference type="InterPro" id="IPR014292">
    <property type="entry name" value="Acyl_transf_WS/DGAT"/>
</dbReference>
<evidence type="ECO:0000256" key="9">
    <source>
        <dbReference type="ARBA" id="ARBA00023315"/>
    </source>
</evidence>
<evidence type="ECO:0000256" key="6">
    <source>
        <dbReference type="ARBA" id="ARBA00022679"/>
    </source>
</evidence>
<keyword evidence="9 11" id="KW-0012">Acyltransferase</keyword>
<dbReference type="Pfam" id="PF03007">
    <property type="entry name" value="WS_DGAT_cat"/>
    <property type="match status" value="1"/>
</dbReference>
<comment type="pathway">
    <text evidence="2">Lipid metabolism.</text>
</comment>
<dbReference type="SUPFAM" id="SSF52777">
    <property type="entry name" value="CoA-dependent acyltransferases"/>
    <property type="match status" value="1"/>
</dbReference>
<dbReference type="AlphaFoldDB" id="A0A3S5Y1A1"/>
<keyword evidence="5 11" id="KW-0444">Lipid biosynthesis</keyword>
<dbReference type="GO" id="GO:0004144">
    <property type="term" value="F:diacylglycerol O-acyltransferase activity"/>
    <property type="evidence" value="ECO:0007669"/>
    <property type="project" value="UniProtKB-EC"/>
</dbReference>
<comment type="pathway">
    <text evidence="1 11">Glycerolipid metabolism; triacylglycerol biosynthesis.</text>
</comment>